<feature type="domain" description="DWNN" evidence="10">
    <location>
        <begin position="4"/>
        <end position="74"/>
    </location>
</feature>
<dbReference type="AlphaFoldDB" id="A0A3N0XWZ9"/>
<evidence type="ECO:0000256" key="4">
    <source>
        <dbReference type="ARBA" id="ARBA00022833"/>
    </source>
</evidence>
<keyword evidence="4" id="KW-0862">Zinc</keyword>
<evidence type="ECO:0000313" key="12">
    <source>
        <dbReference type="Proteomes" id="UP000281406"/>
    </source>
</evidence>
<organism evidence="11 12">
    <name type="scientific">Anabarilius grahami</name>
    <name type="common">Kanglang fish</name>
    <name type="synonym">Barilius grahami</name>
    <dbReference type="NCBI Taxonomy" id="495550"/>
    <lineage>
        <taxon>Eukaryota</taxon>
        <taxon>Metazoa</taxon>
        <taxon>Chordata</taxon>
        <taxon>Craniata</taxon>
        <taxon>Vertebrata</taxon>
        <taxon>Euteleostomi</taxon>
        <taxon>Actinopterygii</taxon>
        <taxon>Neopterygii</taxon>
        <taxon>Teleostei</taxon>
        <taxon>Ostariophysi</taxon>
        <taxon>Cypriniformes</taxon>
        <taxon>Xenocyprididae</taxon>
        <taxon>Xenocypridinae</taxon>
        <taxon>Xenocypridinae incertae sedis</taxon>
        <taxon>Anabarilius</taxon>
    </lineage>
</organism>
<evidence type="ECO:0000256" key="6">
    <source>
        <dbReference type="PROSITE-ProRule" id="PRU00047"/>
    </source>
</evidence>
<dbReference type="PANTHER" id="PTHR15439">
    <property type="entry name" value="RETINOBLASTOMA-BINDING PROTEIN 6"/>
    <property type="match status" value="1"/>
</dbReference>
<dbReference type="Gene3D" id="3.10.20.90">
    <property type="entry name" value="Phosphatidylinositol 3-kinase Catalytic Subunit, Chain A, domain 1"/>
    <property type="match status" value="1"/>
</dbReference>
<dbReference type="PROSITE" id="PS50158">
    <property type="entry name" value="ZF_CCHC"/>
    <property type="match status" value="1"/>
</dbReference>
<dbReference type="GO" id="GO:0008270">
    <property type="term" value="F:zinc ion binding"/>
    <property type="evidence" value="ECO:0007669"/>
    <property type="project" value="UniProtKB-KW"/>
</dbReference>
<dbReference type="Pfam" id="PF08783">
    <property type="entry name" value="DWNN"/>
    <property type="match status" value="1"/>
</dbReference>
<dbReference type="InterPro" id="IPR001878">
    <property type="entry name" value="Znf_CCHC"/>
</dbReference>
<evidence type="ECO:0000256" key="1">
    <source>
        <dbReference type="ARBA" id="ARBA00004123"/>
    </source>
</evidence>
<dbReference type="EMBL" id="RJVU01057857">
    <property type="protein sequence ID" value="ROK15799.1"/>
    <property type="molecule type" value="Genomic_DNA"/>
</dbReference>
<proteinExistence type="predicted"/>
<evidence type="ECO:0000256" key="7">
    <source>
        <dbReference type="SAM" id="MobiDB-lite"/>
    </source>
</evidence>
<dbReference type="InterPro" id="IPR013083">
    <property type="entry name" value="Znf_RING/FYVE/PHD"/>
</dbReference>
<comment type="subcellular location">
    <subcellularLocation>
        <location evidence="1">Nucleus</location>
    </subcellularLocation>
</comment>
<dbReference type="SUPFAM" id="SSF57850">
    <property type="entry name" value="RING/U-box"/>
    <property type="match status" value="1"/>
</dbReference>
<dbReference type="GO" id="GO:0003676">
    <property type="term" value="F:nucleic acid binding"/>
    <property type="evidence" value="ECO:0007669"/>
    <property type="project" value="InterPro"/>
</dbReference>
<dbReference type="Gene3D" id="3.30.40.10">
    <property type="entry name" value="Zinc/RING finger domain, C3HC4 (zinc finger)"/>
    <property type="match status" value="1"/>
</dbReference>
<feature type="region of interest" description="Disordered" evidence="7">
    <location>
        <begin position="348"/>
        <end position="397"/>
    </location>
</feature>
<keyword evidence="12" id="KW-1185">Reference proteome</keyword>
<evidence type="ECO:0000256" key="5">
    <source>
        <dbReference type="ARBA" id="ARBA00023242"/>
    </source>
</evidence>
<feature type="domain" description="CCHC-type" evidence="9">
    <location>
        <begin position="144"/>
        <end position="157"/>
    </location>
</feature>
<dbReference type="Gene3D" id="4.10.60.10">
    <property type="entry name" value="Zinc finger, CCHC-type"/>
    <property type="match status" value="1"/>
</dbReference>
<evidence type="ECO:0000256" key="3">
    <source>
        <dbReference type="ARBA" id="ARBA00022771"/>
    </source>
</evidence>
<protein>
    <submittedName>
        <fullName evidence="11">E3 ubiquitin-protein ligase RBBP6</fullName>
    </submittedName>
</protein>
<dbReference type="GO" id="GO:0006511">
    <property type="term" value="P:ubiquitin-dependent protein catabolic process"/>
    <property type="evidence" value="ECO:0007669"/>
    <property type="project" value="TreeGrafter"/>
</dbReference>
<dbReference type="PROSITE" id="PS50089">
    <property type="entry name" value="ZF_RING_2"/>
    <property type="match status" value="1"/>
</dbReference>
<name>A0A3N0XWZ9_ANAGA</name>
<dbReference type="SMART" id="SM01180">
    <property type="entry name" value="DWNN"/>
    <property type="match status" value="1"/>
</dbReference>
<gene>
    <name evidence="11" type="ORF">DPX16_10103</name>
</gene>
<evidence type="ECO:0000313" key="11">
    <source>
        <dbReference type="EMBL" id="ROK15799.1"/>
    </source>
</evidence>
<accession>A0A3N0XWZ9</accession>
<feature type="compositionally biased region" description="Polar residues" evidence="7">
    <location>
        <begin position="382"/>
        <end position="393"/>
    </location>
</feature>
<dbReference type="InterPro" id="IPR001841">
    <property type="entry name" value="Znf_RING"/>
</dbReference>
<feature type="compositionally biased region" description="Polar residues" evidence="7">
    <location>
        <begin position="348"/>
        <end position="364"/>
    </location>
</feature>
<dbReference type="PROSITE" id="PS51282">
    <property type="entry name" value="DWNN"/>
    <property type="match status" value="1"/>
</dbReference>
<reference evidence="11 12" key="1">
    <citation type="submission" date="2018-10" db="EMBL/GenBank/DDBJ databases">
        <title>Genome assembly for a Yunnan-Guizhou Plateau 3E fish, Anabarilius grahami (Regan), and its evolutionary and genetic applications.</title>
        <authorList>
            <person name="Jiang W."/>
        </authorList>
    </citation>
    <scope>NUCLEOTIDE SEQUENCE [LARGE SCALE GENOMIC DNA]</scope>
    <source>
        <strain evidence="11">AG-KIZ</strain>
        <tissue evidence="11">Muscle</tissue>
    </source>
</reference>
<evidence type="ECO:0000256" key="2">
    <source>
        <dbReference type="ARBA" id="ARBA00022723"/>
    </source>
</evidence>
<dbReference type="GO" id="GO:0016567">
    <property type="term" value="P:protein ubiquitination"/>
    <property type="evidence" value="ECO:0007669"/>
    <property type="project" value="InterPro"/>
</dbReference>
<dbReference type="Proteomes" id="UP000281406">
    <property type="component" value="Unassembled WGS sequence"/>
</dbReference>
<dbReference type="OrthoDB" id="106784at2759"/>
<sequence length="421" mass="47486">MPCVHYKFRSKLTHDTVPFEGLHITLRELKRQIMRRERLKLCDLQISSAQTNEEYTDDEAIIPNSTSVIIRRIPAAGLKTTNKRFINNRIEPSSGSSKTTENLAEANASEEDKIKAVMYQSSLCYYSSSDAMKLLGLLPPNYICFRCGIPGHHIKNCTTYGVTGLSKITAVNLSSFAYESACLASVRMSLVNSQDEGFAPRKRIWKCAGIPRSFLVEVDDPHRKGVMMDRRGKYVIPIMDAKAYAIGKKEKPPFSVQNEPSSSSSSDPVPDALLCLICEDLLTDAVMIPCCRSSYCDDCIRMCLLESDGHVCPTCRQSDVSPDALAANTVLRQEVNYFRNGTRSLQFYQSPNHSRQSRSPIPESSSNRGRDVRRKRSRSRSPLNSTDSVSPASQLERERKCTKYYTEAYYSPNIEQRRPHF</sequence>
<dbReference type="GO" id="GO:0061630">
    <property type="term" value="F:ubiquitin protein ligase activity"/>
    <property type="evidence" value="ECO:0007669"/>
    <property type="project" value="InterPro"/>
</dbReference>
<evidence type="ECO:0000259" key="9">
    <source>
        <dbReference type="PROSITE" id="PS50158"/>
    </source>
</evidence>
<keyword evidence="2" id="KW-0479">Metal-binding</keyword>
<dbReference type="PANTHER" id="PTHR15439:SF0">
    <property type="entry name" value="CELL DIVISION CYCLE AND APOPTOSIS REGULATOR PROTEIN 1-RELATED"/>
    <property type="match status" value="1"/>
</dbReference>
<evidence type="ECO:0000259" key="10">
    <source>
        <dbReference type="PROSITE" id="PS51282"/>
    </source>
</evidence>
<dbReference type="CDD" id="cd16620">
    <property type="entry name" value="vRING-HC-C4C4_RBBP6"/>
    <property type="match status" value="1"/>
</dbReference>
<keyword evidence="5" id="KW-0539">Nucleus</keyword>
<dbReference type="Pfam" id="PF13696">
    <property type="entry name" value="zf-CCHC_2"/>
    <property type="match status" value="1"/>
</dbReference>
<dbReference type="InterPro" id="IPR033489">
    <property type="entry name" value="RBBP6"/>
</dbReference>
<comment type="caution">
    <text evidence="11">The sequence shown here is derived from an EMBL/GenBank/DDBJ whole genome shotgun (WGS) entry which is preliminary data.</text>
</comment>
<evidence type="ECO:0000259" key="8">
    <source>
        <dbReference type="PROSITE" id="PS50089"/>
    </source>
</evidence>
<dbReference type="GO" id="GO:0006397">
    <property type="term" value="P:mRNA processing"/>
    <property type="evidence" value="ECO:0007669"/>
    <property type="project" value="InterPro"/>
</dbReference>
<feature type="domain" description="RING-type" evidence="8">
    <location>
        <begin position="275"/>
        <end position="316"/>
    </location>
</feature>
<dbReference type="InterPro" id="IPR025829">
    <property type="entry name" value="Zn_knuckle_CX2CX3GHX4C"/>
</dbReference>
<keyword evidence="3 6" id="KW-0863">Zinc-finger</keyword>
<dbReference type="InterPro" id="IPR014891">
    <property type="entry name" value="DWNN_domain"/>
</dbReference>
<dbReference type="GO" id="GO:0005634">
    <property type="term" value="C:nucleus"/>
    <property type="evidence" value="ECO:0007669"/>
    <property type="project" value="UniProtKB-SubCell"/>
</dbReference>